<dbReference type="GO" id="GO:0009055">
    <property type="term" value="F:electron transfer activity"/>
    <property type="evidence" value="ECO:0007669"/>
    <property type="project" value="TreeGrafter"/>
</dbReference>
<dbReference type="InterPro" id="IPR002109">
    <property type="entry name" value="Glutaredoxin"/>
</dbReference>
<dbReference type="GO" id="GO:0045454">
    <property type="term" value="P:cell redox homeostasis"/>
    <property type="evidence" value="ECO:0007669"/>
    <property type="project" value="TreeGrafter"/>
</dbReference>
<dbReference type="InterPro" id="IPR036249">
    <property type="entry name" value="Thioredoxin-like_sf"/>
</dbReference>
<feature type="domain" description="Glutaredoxin" evidence="1">
    <location>
        <begin position="20"/>
        <end position="77"/>
    </location>
</feature>
<dbReference type="STRING" id="1265820.PCORN_03078"/>
<dbReference type="AlphaFoldDB" id="W7C4J2"/>
<dbReference type="CDD" id="cd02976">
    <property type="entry name" value="NrdH"/>
    <property type="match status" value="1"/>
</dbReference>
<keyword evidence="3" id="KW-1185">Reference proteome</keyword>
<dbReference type="Gene3D" id="3.40.30.10">
    <property type="entry name" value="Glutaredoxin"/>
    <property type="match status" value="1"/>
</dbReference>
<dbReference type="PANTHER" id="PTHR34386">
    <property type="entry name" value="GLUTAREDOXIN"/>
    <property type="match status" value="1"/>
</dbReference>
<dbReference type="PROSITE" id="PS51354">
    <property type="entry name" value="GLUTAREDOXIN_2"/>
    <property type="match status" value="1"/>
</dbReference>
<dbReference type="SUPFAM" id="SSF52833">
    <property type="entry name" value="Thioredoxin-like"/>
    <property type="match status" value="1"/>
</dbReference>
<name>W7C4J2_9LIST</name>
<dbReference type="Proteomes" id="UP000019254">
    <property type="component" value="Unassembled WGS sequence"/>
</dbReference>
<dbReference type="InterPro" id="IPR051548">
    <property type="entry name" value="Grx-like_ET"/>
</dbReference>
<protein>
    <submittedName>
        <fullName evidence="2">Putative redoxin</fullName>
    </submittedName>
</protein>
<accession>W7C4J2</accession>
<evidence type="ECO:0000259" key="1">
    <source>
        <dbReference type="Pfam" id="PF00462"/>
    </source>
</evidence>
<evidence type="ECO:0000313" key="3">
    <source>
        <dbReference type="Proteomes" id="UP000019254"/>
    </source>
</evidence>
<dbReference type="EMBL" id="AODE01000007">
    <property type="protein sequence ID" value="EUJ32150.1"/>
    <property type="molecule type" value="Genomic_DNA"/>
</dbReference>
<sequence>MKWDKLFEKGTSEMAENLAIVVWAKQGCAYCAEVKDFLTKEGREFQVVDVTDHDEQRDILQAKYGVRYVPVVEIGRGHTYRGVTELGLPALETALREAEKWDLDSVY</sequence>
<evidence type="ECO:0000313" key="2">
    <source>
        <dbReference type="EMBL" id="EUJ32150.1"/>
    </source>
</evidence>
<dbReference type="PATRIC" id="fig|1265820.5.peg.601"/>
<organism evidence="2 3">
    <name type="scientific">Listeria cornellensis FSL F6-0969</name>
    <dbReference type="NCBI Taxonomy" id="1265820"/>
    <lineage>
        <taxon>Bacteria</taxon>
        <taxon>Bacillati</taxon>
        <taxon>Bacillota</taxon>
        <taxon>Bacilli</taxon>
        <taxon>Bacillales</taxon>
        <taxon>Listeriaceae</taxon>
        <taxon>Listeria</taxon>
    </lineage>
</organism>
<dbReference type="Pfam" id="PF00462">
    <property type="entry name" value="Glutaredoxin"/>
    <property type="match status" value="1"/>
</dbReference>
<gene>
    <name evidence="2" type="ORF">PCORN_03078</name>
</gene>
<proteinExistence type="predicted"/>
<dbReference type="PANTHER" id="PTHR34386:SF1">
    <property type="entry name" value="GLUTAREDOXIN-LIKE PROTEIN NRDH"/>
    <property type="match status" value="1"/>
</dbReference>
<reference evidence="2 3" key="1">
    <citation type="journal article" date="2014" name="Int. J. Syst. Evol. Microbiol.">
        <title>Listeria floridensis sp. nov., Listeria aquatica sp. nov., Listeria cornellensis sp. nov., Listeria riparia sp. nov. and Listeria grandensis sp. nov., from agricultural and natural environments.</title>
        <authorList>
            <person name="den Bakker H.C."/>
            <person name="Warchocki S."/>
            <person name="Wright E.M."/>
            <person name="Allred A.F."/>
            <person name="Ahlstrom C."/>
            <person name="Manuel C.S."/>
            <person name="Stasiewicz M.J."/>
            <person name="Burrell A."/>
            <person name="Roof S."/>
            <person name="Strawn L."/>
            <person name="Fortes E.D."/>
            <person name="Nightingale K.K."/>
            <person name="Kephart D."/>
            <person name="Wiedmann M."/>
        </authorList>
    </citation>
    <scope>NUCLEOTIDE SEQUENCE [LARGE SCALE GENOMIC DNA]</scope>
    <source>
        <strain evidence="3">FSL F6-969</strain>
    </source>
</reference>
<comment type="caution">
    <text evidence="2">The sequence shown here is derived from an EMBL/GenBank/DDBJ whole genome shotgun (WGS) entry which is preliminary data.</text>
</comment>